<feature type="signal peptide" evidence="1">
    <location>
        <begin position="1"/>
        <end position="20"/>
    </location>
</feature>
<dbReference type="VEuPathDB" id="CryptoDB:cubi_01464"/>
<dbReference type="Pfam" id="PF02230">
    <property type="entry name" value="Abhydrolase_2"/>
    <property type="match status" value="1"/>
</dbReference>
<organism evidence="3 4">
    <name type="scientific">Cryptosporidium ubiquitum</name>
    <dbReference type="NCBI Taxonomy" id="857276"/>
    <lineage>
        <taxon>Eukaryota</taxon>
        <taxon>Sar</taxon>
        <taxon>Alveolata</taxon>
        <taxon>Apicomplexa</taxon>
        <taxon>Conoidasida</taxon>
        <taxon>Coccidia</taxon>
        <taxon>Eucoccidiorida</taxon>
        <taxon>Eimeriorina</taxon>
        <taxon>Cryptosporidiidae</taxon>
        <taxon>Cryptosporidium</taxon>
    </lineage>
</organism>
<evidence type="ECO:0000313" key="3">
    <source>
        <dbReference type="EMBL" id="OII72131.1"/>
    </source>
</evidence>
<evidence type="ECO:0000313" key="4">
    <source>
        <dbReference type="Proteomes" id="UP000186176"/>
    </source>
</evidence>
<accession>A0A1J4MF86</accession>
<feature type="domain" description="Phospholipase/carboxylesterase/thioesterase" evidence="2">
    <location>
        <begin position="60"/>
        <end position="255"/>
    </location>
</feature>
<evidence type="ECO:0000259" key="2">
    <source>
        <dbReference type="Pfam" id="PF02230"/>
    </source>
</evidence>
<keyword evidence="1" id="KW-0732">Signal</keyword>
<dbReference type="GeneID" id="39978255"/>
<dbReference type="RefSeq" id="XP_028873703.1">
    <property type="nucleotide sequence ID" value="XM_029018476.1"/>
</dbReference>
<sequence length="330" mass="37190">MGIVVLLLIIFEQLFMRTYGGLNLPDETVQIINSDFNYLRNIGYLQPLRLGSFGHLSRSKTPKYTVIFMHGFVVDSSSLYQLTSKFFVRMVRHLDHYDQGYSNNVQLIAPNWHKEFIPFTERMPDVTLTTFKAGRPSADQYILQVVSLIAFINSLVRQGIISSLENTGIHGNCLGGIIGIAASLGMKSSIGAVATCNSALLHPDLIRRKILRKSALKTSFLLIQGDEDKIIHHKFASVTESVLKEWGVKSVLLHRTRGGHFPVMAKHLYTGFRFIASVLLKRPEVFRLEDSYDTELIAKTKKRVDNTTEIVPIIPNIIPNDSIKSFNNTI</sequence>
<dbReference type="InterPro" id="IPR029058">
    <property type="entry name" value="AB_hydrolase_fold"/>
</dbReference>
<dbReference type="AlphaFoldDB" id="A0A1J4MF86"/>
<dbReference type="GO" id="GO:0016787">
    <property type="term" value="F:hydrolase activity"/>
    <property type="evidence" value="ECO:0007669"/>
    <property type="project" value="InterPro"/>
</dbReference>
<dbReference type="SUPFAM" id="SSF53474">
    <property type="entry name" value="alpha/beta-Hydrolases"/>
    <property type="match status" value="1"/>
</dbReference>
<feature type="chain" id="PRO_5012046124" description="Phospholipase/carboxylesterase/thioesterase domain-containing protein" evidence="1">
    <location>
        <begin position="21"/>
        <end position="330"/>
    </location>
</feature>
<reference evidence="3 4" key="1">
    <citation type="submission" date="2016-10" db="EMBL/GenBank/DDBJ databases">
        <title>Reductive evolution of mitochondrial metabolism and differential evolution of invasion-related proteins in Cryptosporidium.</title>
        <authorList>
            <person name="Liu S."/>
            <person name="Roellig D.M."/>
            <person name="Guo Y."/>
            <person name="Li N."/>
            <person name="Frace M.A."/>
            <person name="Tang K."/>
            <person name="Zhang L."/>
            <person name="Feng Y."/>
            <person name="Xiao L."/>
        </authorList>
    </citation>
    <scope>NUCLEOTIDE SEQUENCE [LARGE SCALE GENOMIC DNA]</scope>
    <source>
        <strain evidence="3">39726</strain>
    </source>
</reference>
<gene>
    <name evidence="3" type="ORF">cubi_01464</name>
</gene>
<dbReference type="InterPro" id="IPR003140">
    <property type="entry name" value="PLipase/COase/thioEstase"/>
</dbReference>
<proteinExistence type="predicted"/>
<dbReference type="Proteomes" id="UP000186176">
    <property type="component" value="Unassembled WGS sequence"/>
</dbReference>
<dbReference type="EMBL" id="LRBP01000025">
    <property type="protein sequence ID" value="OII72131.1"/>
    <property type="molecule type" value="Genomic_DNA"/>
</dbReference>
<comment type="caution">
    <text evidence="3">The sequence shown here is derived from an EMBL/GenBank/DDBJ whole genome shotgun (WGS) entry which is preliminary data.</text>
</comment>
<keyword evidence="4" id="KW-1185">Reference proteome</keyword>
<name>A0A1J4MF86_9CRYT</name>
<evidence type="ECO:0000256" key="1">
    <source>
        <dbReference type="SAM" id="SignalP"/>
    </source>
</evidence>
<protein>
    <recommendedName>
        <fullName evidence="2">Phospholipase/carboxylesterase/thioesterase domain-containing protein</fullName>
    </recommendedName>
</protein>
<dbReference type="Gene3D" id="3.40.50.1820">
    <property type="entry name" value="alpha/beta hydrolase"/>
    <property type="match status" value="1"/>
</dbReference>
<dbReference type="OrthoDB" id="338904at2759"/>